<dbReference type="GO" id="GO:0016832">
    <property type="term" value="F:aldehyde-lyase activity"/>
    <property type="evidence" value="ECO:0007669"/>
    <property type="project" value="InterPro"/>
</dbReference>
<organism evidence="4 5">
    <name type="scientific">Algisphaera agarilytica</name>
    <dbReference type="NCBI Taxonomy" id="1385975"/>
    <lineage>
        <taxon>Bacteria</taxon>
        <taxon>Pseudomonadati</taxon>
        <taxon>Planctomycetota</taxon>
        <taxon>Phycisphaerae</taxon>
        <taxon>Phycisphaerales</taxon>
        <taxon>Phycisphaeraceae</taxon>
        <taxon>Algisphaera</taxon>
    </lineage>
</organism>
<dbReference type="InterPro" id="IPR041071">
    <property type="entry name" value="DAHP_snth_FXD"/>
</dbReference>
<dbReference type="InterPro" id="IPR052899">
    <property type="entry name" value="Class-I_DAHP_synthase"/>
</dbReference>
<evidence type="ECO:0000313" key="4">
    <source>
        <dbReference type="EMBL" id="MBB6431307.1"/>
    </source>
</evidence>
<dbReference type="GO" id="GO:0003849">
    <property type="term" value="F:3-deoxy-7-phosphoheptulonate synthase activity"/>
    <property type="evidence" value="ECO:0007669"/>
    <property type="project" value="UniProtKB-EC"/>
</dbReference>
<evidence type="ECO:0000313" key="5">
    <source>
        <dbReference type="Proteomes" id="UP000541810"/>
    </source>
</evidence>
<evidence type="ECO:0000259" key="2">
    <source>
        <dbReference type="Pfam" id="PF00793"/>
    </source>
</evidence>
<dbReference type="PANTHER" id="PTHR43018:SF3">
    <property type="entry name" value="CARBOXYSOME FORMATION PROTEIN"/>
    <property type="match status" value="1"/>
</dbReference>
<accession>A0A7X0H8M0</accession>
<dbReference type="NCBIfam" id="TIGR01361">
    <property type="entry name" value="DAHP_synth_Bsub"/>
    <property type="match status" value="1"/>
</dbReference>
<feature type="domain" description="DAHP synthetase I/KDSA" evidence="2">
    <location>
        <begin position="94"/>
        <end position="327"/>
    </location>
</feature>
<dbReference type="GO" id="GO:0009073">
    <property type="term" value="P:aromatic amino acid family biosynthetic process"/>
    <property type="evidence" value="ECO:0007669"/>
    <property type="project" value="InterPro"/>
</dbReference>
<dbReference type="InterPro" id="IPR006218">
    <property type="entry name" value="DAHP1/KDSA"/>
</dbReference>
<dbReference type="PANTHER" id="PTHR43018">
    <property type="entry name" value="PHOSPHO-2-DEHYDRO-3-DEOXYHEPTONATE ALDOLASE"/>
    <property type="match status" value="1"/>
</dbReference>
<dbReference type="RefSeq" id="WP_184678785.1">
    <property type="nucleotide sequence ID" value="NZ_JACHGY010000001.1"/>
</dbReference>
<dbReference type="NCBIfam" id="NF006421">
    <property type="entry name" value="PRK08673.1"/>
    <property type="match status" value="1"/>
</dbReference>
<dbReference type="Gene3D" id="3.20.20.70">
    <property type="entry name" value="Aldolase class I"/>
    <property type="match status" value="1"/>
</dbReference>
<name>A0A7X0H8M0_9BACT</name>
<keyword evidence="1 4" id="KW-0808">Transferase</keyword>
<protein>
    <submittedName>
        <fullName evidence="4">3-deoxy-7-phosphoheptulonate synthase</fullName>
        <ecNumber evidence="4">2.5.1.54</ecNumber>
    </submittedName>
</protein>
<proteinExistence type="predicted"/>
<dbReference type="NCBIfam" id="NF009239">
    <property type="entry name" value="PRK12595.1"/>
    <property type="match status" value="1"/>
</dbReference>
<dbReference type="InterPro" id="IPR013785">
    <property type="entry name" value="Aldolase_TIM"/>
</dbReference>
<dbReference type="SUPFAM" id="SSF51569">
    <property type="entry name" value="Aldolase"/>
    <property type="match status" value="1"/>
</dbReference>
<dbReference type="InterPro" id="IPR006268">
    <property type="entry name" value="DAHP_syn_2"/>
</dbReference>
<dbReference type="Pfam" id="PF18152">
    <property type="entry name" value="DAHP_snth_FXD"/>
    <property type="match status" value="1"/>
</dbReference>
<keyword evidence="5" id="KW-1185">Reference proteome</keyword>
<dbReference type="Pfam" id="PF00793">
    <property type="entry name" value="DAHP_synth_1"/>
    <property type="match status" value="1"/>
</dbReference>
<gene>
    <name evidence="4" type="ORF">HNQ40_003113</name>
</gene>
<dbReference type="Proteomes" id="UP000541810">
    <property type="component" value="Unassembled WGS sequence"/>
</dbReference>
<evidence type="ECO:0000256" key="1">
    <source>
        <dbReference type="ARBA" id="ARBA00022679"/>
    </source>
</evidence>
<dbReference type="EMBL" id="JACHGY010000001">
    <property type="protein sequence ID" value="MBB6431307.1"/>
    <property type="molecule type" value="Genomic_DNA"/>
</dbReference>
<dbReference type="Gene3D" id="3.30.70.1140">
    <property type="entry name" value="Phospho-2-dehydro-3-deoxyheptonate aldolase, domain 1"/>
    <property type="match status" value="1"/>
</dbReference>
<feature type="domain" description="DAHP synthase ferredoxin-like" evidence="3">
    <location>
        <begin position="1"/>
        <end position="66"/>
    </location>
</feature>
<comment type="caution">
    <text evidence="4">The sequence shown here is derived from an EMBL/GenBank/DDBJ whole genome shotgun (WGS) entry which is preliminary data.</text>
</comment>
<dbReference type="AlphaFoldDB" id="A0A7X0H8M0"/>
<dbReference type="EC" id="2.5.1.54" evidence="4"/>
<reference evidence="4 5" key="1">
    <citation type="submission" date="2020-08" db="EMBL/GenBank/DDBJ databases">
        <title>Genomic Encyclopedia of Type Strains, Phase IV (KMG-IV): sequencing the most valuable type-strain genomes for metagenomic binning, comparative biology and taxonomic classification.</title>
        <authorList>
            <person name="Goeker M."/>
        </authorList>
    </citation>
    <scope>NUCLEOTIDE SEQUENCE [LARGE SCALE GENOMIC DNA]</scope>
    <source>
        <strain evidence="4 5">DSM 103725</strain>
    </source>
</reference>
<sequence>MIVVMRPDATQAQVDHVTNLVREMGLKDHPIVGTDLTVVAVIGDERKVDGDVLERAPGVNKVMRVLAPYKMAARTDHTETTRVTIGEGDGCVFGGTQVPVIAGPCSVEGEQEILAAAEAVKAAGAHALRGGAFKPRTNPYAFQGHGEDGLKMLAAARDATGLPIVTEVLTPSDVELVSKYADCLQIGTRNSQNFKLLEACGKQSKPVLMKRGMSMTLDEYLQAAEYILAAGNGNVILCERGIRTFEDHTRNTLSLSVVPELHERTHLPIVIDPSHGTGKAHLVPAMSKAAMACGCDGLAIEMHIDPEHALTDGAQSITPAVLSDLMEDLARVAVAVDRTCVPG</sequence>
<evidence type="ECO:0000259" key="3">
    <source>
        <dbReference type="Pfam" id="PF18152"/>
    </source>
</evidence>